<feature type="signal peptide" evidence="3">
    <location>
        <begin position="1"/>
        <end position="23"/>
    </location>
</feature>
<protein>
    <submittedName>
        <fullName evidence="4">Uncharacterized protein</fullName>
    </submittedName>
</protein>
<dbReference type="EMBL" id="CAICTM010000874">
    <property type="protein sequence ID" value="CAB9517716.1"/>
    <property type="molecule type" value="Genomic_DNA"/>
</dbReference>
<comment type="caution">
    <text evidence="4">The sequence shown here is derived from an EMBL/GenBank/DDBJ whole genome shotgun (WGS) entry which is preliminary data.</text>
</comment>
<feature type="transmembrane region" description="Helical" evidence="2">
    <location>
        <begin position="147"/>
        <end position="164"/>
    </location>
</feature>
<keyword evidence="5" id="KW-1185">Reference proteome</keyword>
<keyword evidence="3" id="KW-0732">Signal</keyword>
<feature type="chain" id="PRO_5040509210" evidence="3">
    <location>
        <begin position="24"/>
        <end position="198"/>
    </location>
</feature>
<evidence type="ECO:0000313" key="4">
    <source>
        <dbReference type="EMBL" id="CAB9517716.1"/>
    </source>
</evidence>
<gene>
    <name evidence="4" type="ORF">SEMRO_875_G214400.1</name>
</gene>
<evidence type="ECO:0000313" key="5">
    <source>
        <dbReference type="Proteomes" id="UP001153069"/>
    </source>
</evidence>
<dbReference type="PANTHER" id="PTHR37231">
    <property type="entry name" value="EXPRESSED PROTEIN"/>
    <property type="match status" value="1"/>
</dbReference>
<evidence type="ECO:0000256" key="3">
    <source>
        <dbReference type="SAM" id="SignalP"/>
    </source>
</evidence>
<sequence length="198" mass="20579">MHRTPMVPLLVLILVALLPPASAFPLVHLRRRYHHSTASSAILSKSSGPQGPSRSTTTIVRANNDDGSLSTSSVTTAIGAACQPVVWVSLYSVATTRAGLPAGPFGLVGAVEGLSYLVVVGLALSYMFSPSKEENDAKTTTITVEQVSLGTVTVGLLTLAWLVADQGCVPNAKPILDYSDYLPVCDADQTPGLFGGGN</sequence>
<feature type="compositionally biased region" description="Polar residues" evidence="1">
    <location>
        <begin position="48"/>
        <end position="65"/>
    </location>
</feature>
<organism evidence="4 5">
    <name type="scientific">Seminavis robusta</name>
    <dbReference type="NCBI Taxonomy" id="568900"/>
    <lineage>
        <taxon>Eukaryota</taxon>
        <taxon>Sar</taxon>
        <taxon>Stramenopiles</taxon>
        <taxon>Ochrophyta</taxon>
        <taxon>Bacillariophyta</taxon>
        <taxon>Bacillariophyceae</taxon>
        <taxon>Bacillariophycidae</taxon>
        <taxon>Naviculales</taxon>
        <taxon>Naviculaceae</taxon>
        <taxon>Seminavis</taxon>
    </lineage>
</organism>
<dbReference type="OrthoDB" id="2015857at2759"/>
<keyword evidence="2" id="KW-0812">Transmembrane</keyword>
<keyword evidence="2" id="KW-0472">Membrane</keyword>
<dbReference type="PANTHER" id="PTHR37231:SF2">
    <property type="entry name" value="EXPRESSED PROTEIN"/>
    <property type="match status" value="1"/>
</dbReference>
<feature type="transmembrane region" description="Helical" evidence="2">
    <location>
        <begin position="74"/>
        <end position="93"/>
    </location>
</feature>
<feature type="region of interest" description="Disordered" evidence="1">
    <location>
        <begin position="40"/>
        <end position="65"/>
    </location>
</feature>
<evidence type="ECO:0000256" key="2">
    <source>
        <dbReference type="SAM" id="Phobius"/>
    </source>
</evidence>
<name>A0A9N8EAA6_9STRA</name>
<keyword evidence="2" id="KW-1133">Transmembrane helix</keyword>
<feature type="transmembrane region" description="Helical" evidence="2">
    <location>
        <begin position="105"/>
        <end position="127"/>
    </location>
</feature>
<proteinExistence type="predicted"/>
<dbReference type="AlphaFoldDB" id="A0A9N8EAA6"/>
<dbReference type="Proteomes" id="UP001153069">
    <property type="component" value="Unassembled WGS sequence"/>
</dbReference>
<accession>A0A9N8EAA6</accession>
<evidence type="ECO:0000256" key="1">
    <source>
        <dbReference type="SAM" id="MobiDB-lite"/>
    </source>
</evidence>
<reference evidence="4" key="1">
    <citation type="submission" date="2020-06" db="EMBL/GenBank/DDBJ databases">
        <authorList>
            <consortium name="Plant Systems Biology data submission"/>
        </authorList>
    </citation>
    <scope>NUCLEOTIDE SEQUENCE</scope>
    <source>
        <strain evidence="4">D6</strain>
    </source>
</reference>